<dbReference type="InParanoid" id="A0A7M7Q5E7"/>
<reference evidence="2" key="1">
    <citation type="submission" date="2021-01" db="UniProtKB">
        <authorList>
            <consortium name="EnsemblMetazoa"/>
        </authorList>
    </citation>
    <scope>IDENTIFICATION</scope>
</reference>
<dbReference type="EnsemblMetazoa" id="XM_031925419">
    <property type="protein sequence ID" value="XP_031781279"/>
    <property type="gene ID" value="LOC116416549"/>
</dbReference>
<evidence type="ECO:0000313" key="2">
    <source>
        <dbReference type="EnsemblMetazoa" id="XP_031781279"/>
    </source>
</evidence>
<dbReference type="OrthoDB" id="10037961at2759"/>
<dbReference type="SMR" id="A0A7M7Q5E7"/>
<sequence>MLLFAIKTMYGTCKNKLWLLYIIVVPQIKSTIIHCVLKESSLGAFTSMQVFLNQVVVENILAIYERLSNEELLARCTQGLTQNANKAIHSVLWKKCSKNNSSSKTRVEIAAAHAVSEYNLGRQRSAEILASITNSKMTSHAEKITTQKDKKRKLSSDKKHEPEPKAARISKKYGNKRQESLKLQSEGVTYGAGCF</sequence>
<dbReference type="RefSeq" id="XP_031781279.1">
    <property type="nucleotide sequence ID" value="XM_031925419.1"/>
</dbReference>
<proteinExistence type="predicted"/>
<feature type="compositionally biased region" description="Basic and acidic residues" evidence="1">
    <location>
        <begin position="139"/>
        <end position="166"/>
    </location>
</feature>
<protein>
    <submittedName>
        <fullName evidence="2">Uncharacterized protein</fullName>
    </submittedName>
</protein>
<dbReference type="AlphaFoldDB" id="A0A7M7Q5E7"/>
<keyword evidence="3" id="KW-1185">Reference proteome</keyword>
<dbReference type="KEGG" id="nvi:116416549"/>
<organism evidence="2 3">
    <name type="scientific">Nasonia vitripennis</name>
    <name type="common">Parasitic wasp</name>
    <dbReference type="NCBI Taxonomy" id="7425"/>
    <lineage>
        <taxon>Eukaryota</taxon>
        <taxon>Metazoa</taxon>
        <taxon>Ecdysozoa</taxon>
        <taxon>Arthropoda</taxon>
        <taxon>Hexapoda</taxon>
        <taxon>Insecta</taxon>
        <taxon>Pterygota</taxon>
        <taxon>Neoptera</taxon>
        <taxon>Endopterygota</taxon>
        <taxon>Hymenoptera</taxon>
        <taxon>Apocrita</taxon>
        <taxon>Proctotrupomorpha</taxon>
        <taxon>Chalcidoidea</taxon>
        <taxon>Pteromalidae</taxon>
        <taxon>Pteromalinae</taxon>
        <taxon>Nasonia</taxon>
    </lineage>
</organism>
<name>A0A7M7Q5E7_NASVI</name>
<dbReference type="Proteomes" id="UP000002358">
    <property type="component" value="Unassembled WGS sequence"/>
</dbReference>
<accession>A0A7M7Q5E7</accession>
<feature type="region of interest" description="Disordered" evidence="1">
    <location>
        <begin position="139"/>
        <end position="182"/>
    </location>
</feature>
<evidence type="ECO:0000256" key="1">
    <source>
        <dbReference type="SAM" id="MobiDB-lite"/>
    </source>
</evidence>
<evidence type="ECO:0000313" key="3">
    <source>
        <dbReference type="Proteomes" id="UP000002358"/>
    </source>
</evidence>
<dbReference type="GeneID" id="116416549"/>